<dbReference type="Pfam" id="PF00355">
    <property type="entry name" value="Rieske"/>
    <property type="match status" value="1"/>
</dbReference>
<accession>A0ABD5QKE7</accession>
<evidence type="ECO:0000256" key="4">
    <source>
        <dbReference type="ARBA" id="ARBA00023014"/>
    </source>
</evidence>
<dbReference type="PROSITE" id="PS51296">
    <property type="entry name" value="RIESKE"/>
    <property type="match status" value="1"/>
</dbReference>
<reference evidence="7 8" key="1">
    <citation type="journal article" date="2019" name="Int. J. Syst. Evol. Microbiol.">
        <title>The Global Catalogue of Microorganisms (GCM) 10K type strain sequencing project: providing services to taxonomists for standard genome sequencing and annotation.</title>
        <authorList>
            <consortium name="The Broad Institute Genomics Platform"/>
            <consortium name="The Broad Institute Genome Sequencing Center for Infectious Disease"/>
            <person name="Wu L."/>
            <person name="Ma J."/>
        </authorList>
    </citation>
    <scope>NUCLEOTIDE SEQUENCE [LARGE SCALE GENOMIC DNA]</scope>
    <source>
        <strain evidence="7 8">CGMCC 1.15824</strain>
    </source>
</reference>
<evidence type="ECO:0000256" key="2">
    <source>
        <dbReference type="ARBA" id="ARBA00022723"/>
    </source>
</evidence>
<dbReference type="EMBL" id="JBHSJG010000049">
    <property type="protein sequence ID" value="MFC4989482.1"/>
    <property type="molecule type" value="Genomic_DNA"/>
</dbReference>
<keyword evidence="3" id="KW-0408">Iron</keyword>
<sequence>MAERTRLTAVETVREEGSWLFTIEDRHGDREEVILVPCEDDGAEVEAWVNVCPHEAQRLDPGFGATIREGGIVCPRHGSLFEPCTGDCDNGEAAGTTLRPVETVVELGSVYLVDEDARFRHAGGIGSGDGDDGDDDMPGSTSHIGF</sequence>
<dbReference type="InterPro" id="IPR017941">
    <property type="entry name" value="Rieske_2Fe-2S"/>
</dbReference>
<dbReference type="PANTHER" id="PTHR40261">
    <property type="match status" value="1"/>
</dbReference>
<dbReference type="AlphaFoldDB" id="A0ABD5QKE7"/>
<dbReference type="PANTHER" id="PTHR40261:SF1">
    <property type="entry name" value="RIESKE DOMAIN-CONTAINING PROTEIN"/>
    <property type="match status" value="1"/>
</dbReference>
<dbReference type="GO" id="GO:0046872">
    <property type="term" value="F:metal ion binding"/>
    <property type="evidence" value="ECO:0007669"/>
    <property type="project" value="UniProtKB-KW"/>
</dbReference>
<evidence type="ECO:0000313" key="7">
    <source>
        <dbReference type="EMBL" id="MFC4989482.1"/>
    </source>
</evidence>
<evidence type="ECO:0000313" key="8">
    <source>
        <dbReference type="Proteomes" id="UP001595925"/>
    </source>
</evidence>
<dbReference type="Gene3D" id="2.102.10.10">
    <property type="entry name" value="Rieske [2Fe-2S] iron-sulphur domain"/>
    <property type="match status" value="1"/>
</dbReference>
<evidence type="ECO:0000259" key="6">
    <source>
        <dbReference type="PROSITE" id="PS51296"/>
    </source>
</evidence>
<feature type="domain" description="Rieske" evidence="6">
    <location>
        <begin position="19"/>
        <end position="112"/>
    </location>
</feature>
<feature type="region of interest" description="Disordered" evidence="5">
    <location>
        <begin position="123"/>
        <end position="146"/>
    </location>
</feature>
<evidence type="ECO:0000256" key="3">
    <source>
        <dbReference type="ARBA" id="ARBA00023004"/>
    </source>
</evidence>
<gene>
    <name evidence="7" type="ORF">ACFPFO_17305</name>
</gene>
<proteinExistence type="predicted"/>
<evidence type="ECO:0000256" key="5">
    <source>
        <dbReference type="SAM" id="MobiDB-lite"/>
    </source>
</evidence>
<keyword evidence="4" id="KW-0411">Iron-sulfur</keyword>
<dbReference type="CDD" id="cd03467">
    <property type="entry name" value="Rieske"/>
    <property type="match status" value="1"/>
</dbReference>
<dbReference type="SUPFAM" id="SSF50022">
    <property type="entry name" value="ISP domain"/>
    <property type="match status" value="1"/>
</dbReference>
<evidence type="ECO:0000256" key="1">
    <source>
        <dbReference type="ARBA" id="ARBA00022714"/>
    </source>
</evidence>
<dbReference type="GO" id="GO:0051537">
    <property type="term" value="F:2 iron, 2 sulfur cluster binding"/>
    <property type="evidence" value="ECO:0007669"/>
    <property type="project" value="UniProtKB-KW"/>
</dbReference>
<dbReference type="Proteomes" id="UP001595925">
    <property type="component" value="Unassembled WGS sequence"/>
</dbReference>
<dbReference type="RefSeq" id="WP_224827721.1">
    <property type="nucleotide sequence ID" value="NZ_JAIVEF010000002.1"/>
</dbReference>
<keyword evidence="2" id="KW-0479">Metal-binding</keyword>
<protein>
    <submittedName>
        <fullName evidence="7">Rieske (2Fe-2S) protein</fullName>
    </submittedName>
</protein>
<dbReference type="InterPro" id="IPR036922">
    <property type="entry name" value="Rieske_2Fe-2S_sf"/>
</dbReference>
<comment type="caution">
    <text evidence="7">The sequence shown here is derived from an EMBL/GenBank/DDBJ whole genome shotgun (WGS) entry which is preliminary data.</text>
</comment>
<keyword evidence="8" id="KW-1185">Reference proteome</keyword>
<organism evidence="7 8">
    <name type="scientific">Saliphagus infecundisoli</name>
    <dbReference type="NCBI Taxonomy" id="1849069"/>
    <lineage>
        <taxon>Archaea</taxon>
        <taxon>Methanobacteriati</taxon>
        <taxon>Methanobacteriota</taxon>
        <taxon>Stenosarchaea group</taxon>
        <taxon>Halobacteria</taxon>
        <taxon>Halobacteriales</taxon>
        <taxon>Natrialbaceae</taxon>
        <taxon>Saliphagus</taxon>
    </lineage>
</organism>
<name>A0ABD5QKE7_9EURY</name>
<keyword evidence="1" id="KW-0001">2Fe-2S</keyword>